<dbReference type="AlphaFoldDB" id="A0AAV4XJX7"/>
<protein>
    <submittedName>
        <fullName evidence="1">Uncharacterized protein</fullName>
    </submittedName>
</protein>
<dbReference type="Proteomes" id="UP001054945">
    <property type="component" value="Unassembled WGS sequence"/>
</dbReference>
<name>A0AAV4XJX7_CAEEX</name>
<gene>
    <name evidence="1" type="ORF">CEXT_760901</name>
</gene>
<evidence type="ECO:0000313" key="1">
    <source>
        <dbReference type="EMBL" id="GIY94963.1"/>
    </source>
</evidence>
<evidence type="ECO:0000313" key="2">
    <source>
        <dbReference type="Proteomes" id="UP001054945"/>
    </source>
</evidence>
<keyword evidence="2" id="KW-1185">Reference proteome</keyword>
<dbReference type="EMBL" id="BPLR01000456">
    <property type="protein sequence ID" value="GIY94963.1"/>
    <property type="molecule type" value="Genomic_DNA"/>
</dbReference>
<organism evidence="1 2">
    <name type="scientific">Caerostris extrusa</name>
    <name type="common">Bark spider</name>
    <name type="synonym">Caerostris bankana</name>
    <dbReference type="NCBI Taxonomy" id="172846"/>
    <lineage>
        <taxon>Eukaryota</taxon>
        <taxon>Metazoa</taxon>
        <taxon>Ecdysozoa</taxon>
        <taxon>Arthropoda</taxon>
        <taxon>Chelicerata</taxon>
        <taxon>Arachnida</taxon>
        <taxon>Araneae</taxon>
        <taxon>Araneomorphae</taxon>
        <taxon>Entelegynae</taxon>
        <taxon>Araneoidea</taxon>
        <taxon>Araneidae</taxon>
        <taxon>Caerostris</taxon>
    </lineage>
</organism>
<accession>A0AAV4XJX7</accession>
<sequence>MLIGHECTQWTNFWPSITPTNGSRPEQSSSGRMKRIPQKLISEQIQCSSGRTFHLLKYVFSKSSVAHLLNGPRQTFVSHCD</sequence>
<reference evidence="1 2" key="1">
    <citation type="submission" date="2021-06" db="EMBL/GenBank/DDBJ databases">
        <title>Caerostris extrusa draft genome.</title>
        <authorList>
            <person name="Kono N."/>
            <person name="Arakawa K."/>
        </authorList>
    </citation>
    <scope>NUCLEOTIDE SEQUENCE [LARGE SCALE GENOMIC DNA]</scope>
</reference>
<proteinExistence type="predicted"/>
<comment type="caution">
    <text evidence="1">The sequence shown here is derived from an EMBL/GenBank/DDBJ whole genome shotgun (WGS) entry which is preliminary data.</text>
</comment>